<evidence type="ECO:0000313" key="2">
    <source>
        <dbReference type="Proteomes" id="UP001165064"/>
    </source>
</evidence>
<reference evidence="1" key="1">
    <citation type="submission" date="2023-04" db="EMBL/GenBank/DDBJ databases">
        <title>Ambrosiozyma monospora NBRC 10751.</title>
        <authorList>
            <person name="Ichikawa N."/>
            <person name="Sato H."/>
            <person name="Tonouchi N."/>
        </authorList>
    </citation>
    <scope>NUCLEOTIDE SEQUENCE</scope>
    <source>
        <strain evidence="1">NBRC 10751</strain>
    </source>
</reference>
<dbReference type="Proteomes" id="UP001165064">
    <property type="component" value="Unassembled WGS sequence"/>
</dbReference>
<name>A0ACB5T467_AMBMO</name>
<protein>
    <submittedName>
        <fullName evidence="1">Unnamed protein product</fullName>
    </submittedName>
</protein>
<evidence type="ECO:0000313" key="1">
    <source>
        <dbReference type="EMBL" id="GME81219.1"/>
    </source>
</evidence>
<dbReference type="EMBL" id="BSXS01003399">
    <property type="protein sequence ID" value="GME81219.1"/>
    <property type="molecule type" value="Genomic_DNA"/>
</dbReference>
<proteinExistence type="predicted"/>
<organism evidence="1 2">
    <name type="scientific">Ambrosiozyma monospora</name>
    <name type="common">Yeast</name>
    <name type="synonym">Endomycopsis monosporus</name>
    <dbReference type="NCBI Taxonomy" id="43982"/>
    <lineage>
        <taxon>Eukaryota</taxon>
        <taxon>Fungi</taxon>
        <taxon>Dikarya</taxon>
        <taxon>Ascomycota</taxon>
        <taxon>Saccharomycotina</taxon>
        <taxon>Pichiomycetes</taxon>
        <taxon>Pichiales</taxon>
        <taxon>Pichiaceae</taxon>
        <taxon>Ambrosiozyma</taxon>
    </lineage>
</organism>
<keyword evidence="2" id="KW-1185">Reference proteome</keyword>
<sequence length="411" mass="45545">MSNSSDEEEYDIASNLVSGNPLVNDSDSDSDSSSGSDEEDNNYEVQDEILSSDDDNDDDPENEETKHKSKKQKTEKTTKNQKQKQLTTTSTPAAFPSLELSDDEGEEGNSNKDLEYFATINQPNAKKAKAGTFASFGLSKFILTNISKKGYKQPTPIQRKTIPLIVAQRDVVGMARTGSGKTAAFLLPLIEKLKTHSAKIGSRAVILSPSRELALQTYRQFKEFARGSDLRALLLIGGDSLEDQFGAMMSNPDVIVATPGRFLHLKVEMQLDLKSVEYIVYDEADRLFEMGFAEQLNELLASLPAKRQSLLFSATLPRSLVDFAKAGLNTPVLVRLDAESKISENLEMCFLSTKNKEREANLFYLLQEVIKVPTATIEELAKLEKATNQEDSSDDDLSDTESKQKKRKPSC</sequence>
<comment type="caution">
    <text evidence="1">The sequence shown here is derived from an EMBL/GenBank/DDBJ whole genome shotgun (WGS) entry which is preliminary data.</text>
</comment>
<accession>A0ACB5T467</accession>
<gene>
    <name evidence="1" type="ORF">Amon02_000481600</name>
</gene>